<proteinExistence type="predicted"/>
<reference evidence="2" key="2">
    <citation type="submission" date="2024-04" db="EMBL/GenBank/DDBJ databases">
        <authorList>
            <person name="Chen Y."/>
            <person name="Shah S."/>
            <person name="Dougan E. K."/>
            <person name="Thang M."/>
            <person name="Chan C."/>
        </authorList>
    </citation>
    <scope>NUCLEOTIDE SEQUENCE [LARGE SCALE GENOMIC DNA]</scope>
</reference>
<keyword evidence="3" id="KW-1185">Reference proteome</keyword>
<evidence type="ECO:0008006" key="4">
    <source>
        <dbReference type="Google" id="ProtNLM"/>
    </source>
</evidence>
<name>A0A9P1CF72_9DINO</name>
<sequence>MMTRLDKLEPGGQAIDGWEETDIAKLACFLNSDGLVFVLSNLATAVGFAAGNCAYTIELPDAAFQPVYTHNNSVYFDRLCAANIASTVNVVSQFAAAGAMAGTSCPNANSPVSAPASTFGTGANDEFVDGFTDAYDAGGIRRLSAEQRKLLGSAGGGQPALGTGETGNALACLLAAEGVLFSIMQIGVELDHAFRLNCKTGEYANGPVTKAQVKANKLTKVSPALCAANVGGVIQGFINVITVGQIMVMQCDNIMTASRMCGQGISMFFSAAANLVRGSGQLYDFCVLKAFNAAQVDQRWQWKKGLVTRRLQEDELRRADPVEFFEGLYKNVSGYKMDLKKGIRGQSYTIAEENKGLTWYPNIGLSRDVVEFVEDDEEHQGENIYVPGGFRIRAIRNEHQFNISRLALTVFFSVAVAITLLGTYLAHREPARSGEEADYGLLDQDFGNKTSKIWNNRTSIFCFMVVQQGSMEVRLAQFQFKKKCGIFECNHYAVYSDAPEAISLGLNSDGTEEKTIPIPGPPALKGLQSCLGCHSQKTYIMNANVLMRAWDKAAKDGIAGNFGIKLLDGLKVAEAEVKEVAEAEAAEVVPAEMKKKGGHMKKQEAGARMAAAHHERMENFTLPTGACQPYEGDDEHCMDCFQMAMCQHPYCGTCGFCKSASADFDPERELLDYQCMCIQCARAMNRCCACGKAFNGKPIEVTLPLQHGPGNDEAHGVLLPDEDGEIEENWSKRMAAALEVARKYSGFSKFHDTYPPLFEELWDKYDAEHSGYIKAADAEAFAKDMVASGWKDWAPSERDCSLWKQIEEEFGGISLEQFAEMSENGAA</sequence>
<accession>A0A9P1CF72</accession>
<dbReference type="AlphaFoldDB" id="A0A9P1CF72"/>
<dbReference type="EMBL" id="CAMXCT010001435">
    <property type="protein sequence ID" value="CAI3990042.1"/>
    <property type="molecule type" value="Genomic_DNA"/>
</dbReference>
<dbReference type="EMBL" id="CAMXCT020001435">
    <property type="protein sequence ID" value="CAL1143417.1"/>
    <property type="molecule type" value="Genomic_DNA"/>
</dbReference>
<organism evidence="1">
    <name type="scientific">Cladocopium goreaui</name>
    <dbReference type="NCBI Taxonomy" id="2562237"/>
    <lineage>
        <taxon>Eukaryota</taxon>
        <taxon>Sar</taxon>
        <taxon>Alveolata</taxon>
        <taxon>Dinophyceae</taxon>
        <taxon>Suessiales</taxon>
        <taxon>Symbiodiniaceae</taxon>
        <taxon>Cladocopium</taxon>
    </lineage>
</organism>
<dbReference type="Proteomes" id="UP001152797">
    <property type="component" value="Unassembled WGS sequence"/>
</dbReference>
<reference evidence="1" key="1">
    <citation type="submission" date="2022-10" db="EMBL/GenBank/DDBJ databases">
        <authorList>
            <person name="Chen Y."/>
            <person name="Dougan E. K."/>
            <person name="Chan C."/>
            <person name="Rhodes N."/>
            <person name="Thang M."/>
        </authorList>
    </citation>
    <scope>NUCLEOTIDE SEQUENCE</scope>
</reference>
<evidence type="ECO:0000313" key="3">
    <source>
        <dbReference type="Proteomes" id="UP001152797"/>
    </source>
</evidence>
<comment type="caution">
    <text evidence="1">The sequence shown here is derived from an EMBL/GenBank/DDBJ whole genome shotgun (WGS) entry which is preliminary data.</text>
</comment>
<gene>
    <name evidence="1" type="ORF">C1SCF055_LOCUS17063</name>
</gene>
<protein>
    <recommendedName>
        <fullName evidence="4">EF-hand domain-containing protein</fullName>
    </recommendedName>
</protein>
<dbReference type="EMBL" id="CAMXCT030001435">
    <property type="protein sequence ID" value="CAL4777354.1"/>
    <property type="molecule type" value="Genomic_DNA"/>
</dbReference>
<dbReference type="OrthoDB" id="448775at2759"/>
<evidence type="ECO:0000313" key="2">
    <source>
        <dbReference type="EMBL" id="CAL1143417.1"/>
    </source>
</evidence>
<evidence type="ECO:0000313" key="1">
    <source>
        <dbReference type="EMBL" id="CAI3990042.1"/>
    </source>
</evidence>